<evidence type="ECO:0000256" key="2">
    <source>
        <dbReference type="SAM" id="Phobius"/>
    </source>
</evidence>
<evidence type="ECO:0000313" key="4">
    <source>
        <dbReference type="Proteomes" id="UP000184304"/>
    </source>
</evidence>
<keyword evidence="2" id="KW-0472">Membrane</keyword>
<accession>A0A1L9MZ45</accession>
<reference evidence="4" key="1">
    <citation type="journal article" date="2017" name="Genome Biol.">
        <title>Comparative genomics reveals high biological diversity and specific adaptations in the industrially and medically important fungal genus Aspergillus.</title>
        <authorList>
            <person name="de Vries R.P."/>
            <person name="Riley R."/>
            <person name="Wiebenga A."/>
            <person name="Aguilar-Osorio G."/>
            <person name="Amillis S."/>
            <person name="Uchima C.A."/>
            <person name="Anderluh G."/>
            <person name="Asadollahi M."/>
            <person name="Askin M."/>
            <person name="Barry K."/>
            <person name="Battaglia E."/>
            <person name="Bayram O."/>
            <person name="Benocci T."/>
            <person name="Braus-Stromeyer S.A."/>
            <person name="Caldana C."/>
            <person name="Canovas D."/>
            <person name="Cerqueira G.C."/>
            <person name="Chen F."/>
            <person name="Chen W."/>
            <person name="Choi C."/>
            <person name="Clum A."/>
            <person name="Dos Santos R.A."/>
            <person name="Damasio A.R."/>
            <person name="Diallinas G."/>
            <person name="Emri T."/>
            <person name="Fekete E."/>
            <person name="Flipphi M."/>
            <person name="Freyberg S."/>
            <person name="Gallo A."/>
            <person name="Gournas C."/>
            <person name="Habgood R."/>
            <person name="Hainaut M."/>
            <person name="Harispe M.L."/>
            <person name="Henrissat B."/>
            <person name="Hilden K.S."/>
            <person name="Hope R."/>
            <person name="Hossain A."/>
            <person name="Karabika E."/>
            <person name="Karaffa L."/>
            <person name="Karanyi Z."/>
            <person name="Krasevec N."/>
            <person name="Kuo A."/>
            <person name="Kusch H."/>
            <person name="LaButti K."/>
            <person name="Lagendijk E.L."/>
            <person name="Lapidus A."/>
            <person name="Levasseur A."/>
            <person name="Lindquist E."/>
            <person name="Lipzen A."/>
            <person name="Logrieco A.F."/>
            <person name="MacCabe A."/>
            <person name="Maekelae M.R."/>
            <person name="Malavazi I."/>
            <person name="Melin P."/>
            <person name="Meyer V."/>
            <person name="Mielnichuk N."/>
            <person name="Miskei M."/>
            <person name="Molnar A.P."/>
            <person name="Mule G."/>
            <person name="Ngan C.Y."/>
            <person name="Orejas M."/>
            <person name="Orosz E."/>
            <person name="Ouedraogo J.P."/>
            <person name="Overkamp K.M."/>
            <person name="Park H.-S."/>
            <person name="Perrone G."/>
            <person name="Piumi F."/>
            <person name="Punt P.J."/>
            <person name="Ram A.F."/>
            <person name="Ramon A."/>
            <person name="Rauscher S."/>
            <person name="Record E."/>
            <person name="Riano-Pachon D.M."/>
            <person name="Robert V."/>
            <person name="Roehrig J."/>
            <person name="Ruller R."/>
            <person name="Salamov A."/>
            <person name="Salih N.S."/>
            <person name="Samson R.A."/>
            <person name="Sandor E."/>
            <person name="Sanguinetti M."/>
            <person name="Schuetze T."/>
            <person name="Sepcic K."/>
            <person name="Shelest E."/>
            <person name="Sherlock G."/>
            <person name="Sophianopoulou V."/>
            <person name="Squina F.M."/>
            <person name="Sun H."/>
            <person name="Susca A."/>
            <person name="Todd R.B."/>
            <person name="Tsang A."/>
            <person name="Unkles S.E."/>
            <person name="van de Wiele N."/>
            <person name="van Rossen-Uffink D."/>
            <person name="Oliveira J.V."/>
            <person name="Vesth T.C."/>
            <person name="Visser J."/>
            <person name="Yu J.-H."/>
            <person name="Zhou M."/>
            <person name="Andersen M.R."/>
            <person name="Archer D.B."/>
            <person name="Baker S.E."/>
            <person name="Benoit I."/>
            <person name="Brakhage A.A."/>
            <person name="Braus G.H."/>
            <person name="Fischer R."/>
            <person name="Frisvad J.C."/>
            <person name="Goldman G.H."/>
            <person name="Houbraken J."/>
            <person name="Oakley B."/>
            <person name="Pocsi I."/>
            <person name="Scazzocchio C."/>
            <person name="Seiboth B."/>
            <person name="vanKuyk P.A."/>
            <person name="Wortman J."/>
            <person name="Dyer P.S."/>
            <person name="Grigoriev I.V."/>
        </authorList>
    </citation>
    <scope>NUCLEOTIDE SEQUENCE [LARGE SCALE GENOMIC DNA]</scope>
    <source>
        <strain evidence="4">CBS 134.48</strain>
    </source>
</reference>
<dbReference type="EMBL" id="KV878205">
    <property type="protein sequence ID" value="OJI82314.1"/>
    <property type="molecule type" value="Genomic_DNA"/>
</dbReference>
<evidence type="ECO:0000313" key="3">
    <source>
        <dbReference type="EMBL" id="OJI82314.1"/>
    </source>
</evidence>
<dbReference type="VEuPathDB" id="FungiDB:ASPTUDRAFT_45764"/>
<proteinExistence type="predicted"/>
<evidence type="ECO:0000256" key="1">
    <source>
        <dbReference type="SAM" id="MobiDB-lite"/>
    </source>
</evidence>
<feature type="region of interest" description="Disordered" evidence="1">
    <location>
        <begin position="1"/>
        <end position="28"/>
    </location>
</feature>
<gene>
    <name evidence="3" type="ORF">ASPTUDRAFT_45764</name>
</gene>
<organism evidence="3 4">
    <name type="scientific">Aspergillus tubingensis (strain CBS 134.48)</name>
    <dbReference type="NCBI Taxonomy" id="767770"/>
    <lineage>
        <taxon>Eukaryota</taxon>
        <taxon>Fungi</taxon>
        <taxon>Dikarya</taxon>
        <taxon>Ascomycota</taxon>
        <taxon>Pezizomycotina</taxon>
        <taxon>Eurotiomycetes</taxon>
        <taxon>Eurotiomycetidae</taxon>
        <taxon>Eurotiales</taxon>
        <taxon>Aspergillaceae</taxon>
        <taxon>Aspergillus</taxon>
        <taxon>Aspergillus subgen. Circumdati</taxon>
    </lineage>
</organism>
<protein>
    <submittedName>
        <fullName evidence="3">Uncharacterized protein</fullName>
    </submittedName>
</protein>
<feature type="transmembrane region" description="Helical" evidence="2">
    <location>
        <begin position="33"/>
        <end position="52"/>
    </location>
</feature>
<keyword evidence="4" id="KW-1185">Reference proteome</keyword>
<sequence length="53" mass="5938">MTLHRTHCKGLIPIEKTDPRGGDSPALPPRQKVAGVIRVLFLIIIIIILLLWN</sequence>
<keyword evidence="2" id="KW-0812">Transmembrane</keyword>
<name>A0A1L9MZ45_ASPTC</name>
<dbReference type="AlphaFoldDB" id="A0A1L9MZ45"/>
<dbReference type="Proteomes" id="UP000184304">
    <property type="component" value="Unassembled WGS sequence"/>
</dbReference>
<keyword evidence="2" id="KW-1133">Transmembrane helix</keyword>